<dbReference type="AlphaFoldDB" id="A0A944DCA2"/>
<keyword evidence="4" id="KW-0804">Transcription</keyword>
<dbReference type="SUPFAM" id="SSF53850">
    <property type="entry name" value="Periplasmic binding protein-like II"/>
    <property type="match status" value="1"/>
</dbReference>
<dbReference type="PANTHER" id="PTHR30537">
    <property type="entry name" value="HTH-TYPE TRANSCRIPTIONAL REGULATOR"/>
    <property type="match status" value="1"/>
</dbReference>
<dbReference type="Proteomes" id="UP000694660">
    <property type="component" value="Unassembled WGS sequence"/>
</dbReference>
<evidence type="ECO:0000256" key="3">
    <source>
        <dbReference type="ARBA" id="ARBA00023125"/>
    </source>
</evidence>
<dbReference type="GO" id="GO:0003700">
    <property type="term" value="F:DNA-binding transcription factor activity"/>
    <property type="evidence" value="ECO:0007669"/>
    <property type="project" value="InterPro"/>
</dbReference>
<evidence type="ECO:0000256" key="2">
    <source>
        <dbReference type="ARBA" id="ARBA00023015"/>
    </source>
</evidence>
<dbReference type="PROSITE" id="PS50931">
    <property type="entry name" value="HTH_LYSR"/>
    <property type="match status" value="1"/>
</dbReference>
<name>A0A944DCA2_DENI1</name>
<evidence type="ECO:0000259" key="5">
    <source>
        <dbReference type="PROSITE" id="PS50931"/>
    </source>
</evidence>
<evidence type="ECO:0000313" key="6">
    <source>
        <dbReference type="EMBL" id="MBT0963854.1"/>
    </source>
</evidence>
<feature type="domain" description="HTH lysR-type" evidence="5">
    <location>
        <begin position="14"/>
        <end position="69"/>
    </location>
</feature>
<dbReference type="Pfam" id="PF00126">
    <property type="entry name" value="HTH_1"/>
    <property type="match status" value="1"/>
</dbReference>
<dbReference type="RefSeq" id="WP_214363781.1">
    <property type="nucleotide sequence ID" value="NZ_JAEKFT010000040.1"/>
</dbReference>
<dbReference type="Pfam" id="PF03466">
    <property type="entry name" value="LysR_substrate"/>
    <property type="match status" value="1"/>
</dbReference>
<dbReference type="InterPro" id="IPR036390">
    <property type="entry name" value="WH_DNA-bd_sf"/>
</dbReference>
<keyword evidence="3" id="KW-0238">DNA-binding</keyword>
<evidence type="ECO:0000256" key="4">
    <source>
        <dbReference type="ARBA" id="ARBA00023163"/>
    </source>
</evidence>
<keyword evidence="2" id="KW-0805">Transcription regulation</keyword>
<dbReference type="InterPro" id="IPR005119">
    <property type="entry name" value="LysR_subst-bd"/>
</dbReference>
<dbReference type="PANTHER" id="PTHR30537:SF5">
    <property type="entry name" value="HTH-TYPE TRANSCRIPTIONAL ACTIVATOR TTDR-RELATED"/>
    <property type="match status" value="1"/>
</dbReference>
<dbReference type="InterPro" id="IPR036388">
    <property type="entry name" value="WH-like_DNA-bd_sf"/>
</dbReference>
<dbReference type="GO" id="GO:0003677">
    <property type="term" value="F:DNA binding"/>
    <property type="evidence" value="ECO:0007669"/>
    <property type="project" value="UniProtKB-KW"/>
</dbReference>
<comment type="caution">
    <text evidence="6">The sequence shown here is derived from an EMBL/GenBank/DDBJ whole genome shotgun (WGS) entry which is preliminary data.</text>
</comment>
<evidence type="ECO:0000313" key="7">
    <source>
        <dbReference type="Proteomes" id="UP000694660"/>
    </source>
</evidence>
<dbReference type="SUPFAM" id="SSF46785">
    <property type="entry name" value="Winged helix' DNA-binding domain"/>
    <property type="match status" value="1"/>
</dbReference>
<comment type="similarity">
    <text evidence="1">Belongs to the LysR transcriptional regulatory family.</text>
</comment>
<dbReference type="Gene3D" id="1.10.10.10">
    <property type="entry name" value="Winged helix-like DNA-binding domain superfamily/Winged helix DNA-binding domain"/>
    <property type="match status" value="1"/>
</dbReference>
<dbReference type="InterPro" id="IPR000847">
    <property type="entry name" value="LysR_HTH_N"/>
</dbReference>
<dbReference type="FunFam" id="1.10.10.10:FF:000001">
    <property type="entry name" value="LysR family transcriptional regulator"/>
    <property type="match status" value="1"/>
</dbReference>
<reference evidence="7" key="1">
    <citation type="journal article" date="2022" name="ISME J.">
        <title>Genetic and phylogenetic analysis of dissimilatory iodate-reducing bacteria identifies potential niches across the world's oceans.</title>
        <authorList>
            <person name="Reyes-Umana V."/>
            <person name="Henning Z."/>
            <person name="Lee K."/>
            <person name="Barnum T.P."/>
            <person name="Coates J.D."/>
        </authorList>
    </citation>
    <scope>NUCLEOTIDE SEQUENCE [LARGE SCALE GENOMIC DNA]</scope>
    <source>
        <strain evidence="7">IR12</strain>
    </source>
</reference>
<dbReference type="CDD" id="cd08432">
    <property type="entry name" value="PBP2_GcdR_TrpI_HvrB_AmpR_like"/>
    <property type="match status" value="1"/>
</dbReference>
<keyword evidence="7" id="KW-1185">Reference proteome</keyword>
<accession>A0A944DCA2</accession>
<dbReference type="Gene3D" id="3.40.190.10">
    <property type="entry name" value="Periplasmic binding protein-like II"/>
    <property type="match status" value="2"/>
</dbReference>
<dbReference type="PRINTS" id="PR00039">
    <property type="entry name" value="HTHLYSR"/>
</dbReference>
<dbReference type="InterPro" id="IPR058163">
    <property type="entry name" value="LysR-type_TF_proteobact-type"/>
</dbReference>
<proteinExistence type="inferred from homology"/>
<dbReference type="EMBL" id="JAEKFT010000040">
    <property type="protein sequence ID" value="MBT0963854.1"/>
    <property type="molecule type" value="Genomic_DNA"/>
</dbReference>
<evidence type="ECO:0000256" key="1">
    <source>
        <dbReference type="ARBA" id="ARBA00009437"/>
    </source>
</evidence>
<organism evidence="6 7">
    <name type="scientific">Denitromonas iodatirespirans</name>
    <dbReference type="NCBI Taxonomy" id="2795389"/>
    <lineage>
        <taxon>Bacteria</taxon>
        <taxon>Pseudomonadati</taxon>
        <taxon>Pseudomonadota</taxon>
        <taxon>Betaproteobacteria</taxon>
        <taxon>Rhodocyclales</taxon>
        <taxon>Zoogloeaceae</taxon>
        <taxon>Denitromonas</taxon>
    </lineage>
</organism>
<gene>
    <name evidence="6" type="ORF">I8J34_21960</name>
</gene>
<protein>
    <submittedName>
        <fullName evidence="6">LysR family transcriptional regulator</fullName>
    </submittedName>
</protein>
<sequence length="308" mass="32871">MNQSPRDPSLGKLLQALDLLAEVYEAGSFSRAAERLGIDQSAVSHRVRALEAALGFTLFERTTRRVTPTRAGTLLCQAAGRASADLAQALAAARELRSGGAIRLSVPSSLAMKWLVPRLADARRDGLDLSLEVREDLAALDQGQIDAAIRFGPGPYPGHHAQRLARCRLQPVASPAYLRHAGVSAEGASLIGLGRLADRRGEQDGTRFSWADYLVASGGGPIDGPAPMYFDRADLMLQAAIGGLGVALGRSLLIEDDIRLGLLVPVGPSAPSASDYWLVTRYESADTESMNRLMRWLERGIAHTLAAG</sequence>